<dbReference type="Pfam" id="PF01323">
    <property type="entry name" value="DSBA"/>
    <property type="match status" value="1"/>
</dbReference>
<proteinExistence type="predicted"/>
<gene>
    <name evidence="2" type="ORF">PQG83_20560</name>
</gene>
<organism evidence="2 3">
    <name type="scientific">Candidatus Nitrospira neomarina</name>
    <dbReference type="NCBI Taxonomy" id="3020899"/>
    <lineage>
        <taxon>Bacteria</taxon>
        <taxon>Pseudomonadati</taxon>
        <taxon>Nitrospirota</taxon>
        <taxon>Nitrospiria</taxon>
        <taxon>Nitrospirales</taxon>
        <taxon>Nitrospiraceae</taxon>
        <taxon>Nitrospira</taxon>
    </lineage>
</organism>
<evidence type="ECO:0000313" key="2">
    <source>
        <dbReference type="EMBL" id="WNM62106.1"/>
    </source>
</evidence>
<dbReference type="InterPro" id="IPR036249">
    <property type="entry name" value="Thioredoxin-like_sf"/>
</dbReference>
<evidence type="ECO:0000313" key="3">
    <source>
        <dbReference type="Proteomes" id="UP001302494"/>
    </source>
</evidence>
<dbReference type="AlphaFoldDB" id="A0AA96GHR1"/>
<sequence length="221" mass="25444">MADMMVKALIYVVDPMCSWCWGFSPVFDEIVRRYRDRVTIEILLGGLRPGNTERFDERRRAYILSHWHAVHERTGQPFNFNFHPGPLFMYDTEPPSRAMMVIRQLAPDKEFLFLNVVQEAFYVKNKDVTQPEILADLAGTQGVDQDRFLEWFHDSAMKQSVWQEFDQARQLGVSGFPALLGQNGHDRIRLTQGYQPTGVMVSLIDEWLDGPASRNDSSSVG</sequence>
<accession>A0AA96GHR1</accession>
<dbReference type="SUPFAM" id="SSF52833">
    <property type="entry name" value="Thioredoxin-like"/>
    <property type="match status" value="1"/>
</dbReference>
<dbReference type="RefSeq" id="WP_312745119.1">
    <property type="nucleotide sequence ID" value="NZ_CP116968.1"/>
</dbReference>
<evidence type="ECO:0000259" key="1">
    <source>
        <dbReference type="Pfam" id="PF01323"/>
    </source>
</evidence>
<dbReference type="PANTHER" id="PTHR13887:SF54">
    <property type="entry name" value="DSBA FAMILY PROTEIN"/>
    <property type="match status" value="1"/>
</dbReference>
<feature type="domain" description="DSBA-like thioredoxin" evidence="1">
    <location>
        <begin position="11"/>
        <end position="181"/>
    </location>
</feature>
<dbReference type="Proteomes" id="UP001302494">
    <property type="component" value="Chromosome"/>
</dbReference>
<reference evidence="2 3" key="1">
    <citation type="submission" date="2023-01" db="EMBL/GenBank/DDBJ databases">
        <title>Cultivation and genomic characterization of new, ubiquitous marine nitrite-oxidizing bacteria from the Nitrospirales.</title>
        <authorList>
            <person name="Mueller A.J."/>
            <person name="Daebeler A."/>
            <person name="Herbold C.W."/>
            <person name="Kirkegaard R.H."/>
            <person name="Daims H."/>
        </authorList>
    </citation>
    <scope>NUCLEOTIDE SEQUENCE [LARGE SCALE GENOMIC DNA]</scope>
    <source>
        <strain evidence="2 3">DK</strain>
    </source>
</reference>
<dbReference type="EMBL" id="CP116968">
    <property type="protein sequence ID" value="WNM62106.1"/>
    <property type="molecule type" value="Genomic_DNA"/>
</dbReference>
<keyword evidence="3" id="KW-1185">Reference proteome</keyword>
<name>A0AA96GHR1_9BACT</name>
<dbReference type="GO" id="GO:0016491">
    <property type="term" value="F:oxidoreductase activity"/>
    <property type="evidence" value="ECO:0007669"/>
    <property type="project" value="InterPro"/>
</dbReference>
<dbReference type="CDD" id="cd03025">
    <property type="entry name" value="DsbA_FrnE_like"/>
    <property type="match status" value="1"/>
</dbReference>
<dbReference type="InterPro" id="IPR001853">
    <property type="entry name" value="DSBA-like_thioredoxin_dom"/>
</dbReference>
<dbReference type="KEGG" id="nneo:PQG83_20560"/>
<dbReference type="Gene3D" id="1.10.472.60">
    <property type="entry name" value="putative protein disulfide isomerase domain"/>
    <property type="match status" value="1"/>
</dbReference>
<dbReference type="PANTHER" id="PTHR13887">
    <property type="entry name" value="GLUTATHIONE S-TRANSFERASE KAPPA"/>
    <property type="match status" value="1"/>
</dbReference>
<dbReference type="Gene3D" id="3.40.30.10">
    <property type="entry name" value="Glutaredoxin"/>
    <property type="match status" value="1"/>
</dbReference>
<protein>
    <submittedName>
        <fullName evidence="2">DsbA family protein</fullName>
    </submittedName>
</protein>